<comment type="caution">
    <text evidence="3">The sequence shown here is derived from an EMBL/GenBank/DDBJ whole genome shotgun (WGS) entry which is preliminary data.</text>
</comment>
<keyword evidence="4" id="KW-1185">Reference proteome</keyword>
<dbReference type="PANTHER" id="PTHR34591">
    <property type="entry name" value="OS03G0653100 PROTEIN-RELATED"/>
    <property type="match status" value="1"/>
</dbReference>
<reference evidence="3" key="1">
    <citation type="submission" date="2023-07" db="EMBL/GenBank/DDBJ databases">
        <title>A chromosome-level genome assembly of Lolium multiflorum.</title>
        <authorList>
            <person name="Chen Y."/>
            <person name="Copetti D."/>
            <person name="Kolliker R."/>
            <person name="Studer B."/>
        </authorList>
    </citation>
    <scope>NUCLEOTIDE SEQUENCE</scope>
    <source>
        <strain evidence="3">02402/16</strain>
        <tissue evidence="3">Leaf</tissue>
    </source>
</reference>
<dbReference type="Pfam" id="PF12937">
    <property type="entry name" value="F-box-like"/>
    <property type="match status" value="1"/>
</dbReference>
<dbReference type="SUPFAM" id="SSF81383">
    <property type="entry name" value="F-box domain"/>
    <property type="match status" value="1"/>
</dbReference>
<dbReference type="SMART" id="SM00256">
    <property type="entry name" value="FBOX"/>
    <property type="match status" value="1"/>
</dbReference>
<evidence type="ECO:0000256" key="1">
    <source>
        <dbReference type="SAM" id="MobiDB-lite"/>
    </source>
</evidence>
<feature type="domain" description="F-box" evidence="2">
    <location>
        <begin position="29"/>
        <end position="69"/>
    </location>
</feature>
<dbReference type="EMBL" id="JAUUTY010000005">
    <property type="protein sequence ID" value="KAK1626302.1"/>
    <property type="molecule type" value="Genomic_DNA"/>
</dbReference>
<protein>
    <recommendedName>
        <fullName evidence="2">F-box domain-containing protein</fullName>
    </recommendedName>
</protein>
<dbReference type="InterPro" id="IPR001810">
    <property type="entry name" value="F-box_dom"/>
</dbReference>
<evidence type="ECO:0000313" key="4">
    <source>
        <dbReference type="Proteomes" id="UP001231189"/>
    </source>
</evidence>
<dbReference type="AlphaFoldDB" id="A0AAD8RKH8"/>
<sequence length="76" mass="8751">MAGDEDRRLKPRGDGREEDQQMEDQAARLPEDVLAAILRRVPPRWIAASRCVCRAWRDAVDGRCLLRLQRAPLAQR</sequence>
<evidence type="ECO:0000259" key="2">
    <source>
        <dbReference type="SMART" id="SM00256"/>
    </source>
</evidence>
<organism evidence="3 4">
    <name type="scientific">Lolium multiflorum</name>
    <name type="common">Italian ryegrass</name>
    <name type="synonym">Lolium perenne subsp. multiflorum</name>
    <dbReference type="NCBI Taxonomy" id="4521"/>
    <lineage>
        <taxon>Eukaryota</taxon>
        <taxon>Viridiplantae</taxon>
        <taxon>Streptophyta</taxon>
        <taxon>Embryophyta</taxon>
        <taxon>Tracheophyta</taxon>
        <taxon>Spermatophyta</taxon>
        <taxon>Magnoliopsida</taxon>
        <taxon>Liliopsida</taxon>
        <taxon>Poales</taxon>
        <taxon>Poaceae</taxon>
        <taxon>BOP clade</taxon>
        <taxon>Pooideae</taxon>
        <taxon>Poodae</taxon>
        <taxon>Poeae</taxon>
        <taxon>Poeae Chloroplast Group 2 (Poeae type)</taxon>
        <taxon>Loliodinae</taxon>
        <taxon>Loliinae</taxon>
        <taxon>Lolium</taxon>
    </lineage>
</organism>
<dbReference type="Gene3D" id="1.20.1280.50">
    <property type="match status" value="1"/>
</dbReference>
<dbReference type="InterPro" id="IPR036047">
    <property type="entry name" value="F-box-like_dom_sf"/>
</dbReference>
<proteinExistence type="predicted"/>
<name>A0AAD8RKH8_LOLMU</name>
<dbReference type="Proteomes" id="UP001231189">
    <property type="component" value="Unassembled WGS sequence"/>
</dbReference>
<evidence type="ECO:0000313" key="3">
    <source>
        <dbReference type="EMBL" id="KAK1626302.1"/>
    </source>
</evidence>
<feature type="region of interest" description="Disordered" evidence="1">
    <location>
        <begin position="1"/>
        <end position="26"/>
    </location>
</feature>
<gene>
    <name evidence="3" type="ORF">QYE76_000617</name>
</gene>
<accession>A0AAD8RKH8</accession>
<dbReference type="PANTHER" id="PTHR34591:SF13">
    <property type="entry name" value="OS03G0669900 PROTEIN"/>
    <property type="match status" value="1"/>
</dbReference>